<dbReference type="InterPro" id="IPR002259">
    <property type="entry name" value="Eqnu_transpt"/>
</dbReference>
<comment type="similarity">
    <text evidence="2">Belongs to the SLC29A/ENT transporter (TC 2.A.57) family.</text>
</comment>
<feature type="transmembrane region" description="Helical" evidence="7">
    <location>
        <begin position="301"/>
        <end position="327"/>
    </location>
</feature>
<feature type="transmembrane region" description="Helical" evidence="7">
    <location>
        <begin position="143"/>
        <end position="161"/>
    </location>
</feature>
<evidence type="ECO:0000256" key="7">
    <source>
        <dbReference type="SAM" id="Phobius"/>
    </source>
</evidence>
<dbReference type="Pfam" id="PF01733">
    <property type="entry name" value="Nucleoside_tran"/>
    <property type="match status" value="1"/>
</dbReference>
<feature type="transmembrane region" description="Helical" evidence="7">
    <location>
        <begin position="173"/>
        <end position="203"/>
    </location>
</feature>
<sequence>MSNIQFDYSTLSTSISRSDLGSIIGHHILENAYDIQEESNSEKSNDDEEIYVHQSPPDKCKIVYLTFGLLGIGTLLPWNFFITANDYWMYKFRSTLNRSCIDYHNKTDLQATFTSYLALSNNVPYVLFLILCTLYNNRLSKQFRVIGPLITLFLLFGIVTACVEIDTDSWQMGFFSLTILIIIVVGIVSAILQSGVSGIAALLPAEYMHIMVLGQAFAGILASVAQTLSLLGDCDSIKSALIYFFSSDAVIILTLISYAGIQKSEFFKYHTYSLKEATALKDVSGITTRETISILHLLKQIWPYAVTILLDFWVTIGIFPGLAVLIVPESQGNIWNGKLFIPVTCFLLFNISDFCGRIVGGWLPISSSKRMHLLTCCALRLVFLPLIMLCNLQPRYHLPVMLSSDLYYIILMTMLGFTNGYCVAVAMVVGIKSVNPLLQELTGVILSTFLGAGLMIGALTSYICIQMI</sequence>
<feature type="transmembrane region" description="Helical" evidence="7">
    <location>
        <begin position="210"/>
        <end position="228"/>
    </location>
</feature>
<evidence type="ECO:0000256" key="6">
    <source>
        <dbReference type="ARBA" id="ARBA00023136"/>
    </source>
</evidence>
<feature type="transmembrane region" description="Helical" evidence="7">
    <location>
        <begin position="406"/>
        <end position="429"/>
    </location>
</feature>
<keyword evidence="3" id="KW-0813">Transport</keyword>
<feature type="transmembrane region" description="Helical" evidence="7">
    <location>
        <begin position="339"/>
        <end position="359"/>
    </location>
</feature>
<keyword evidence="5 7" id="KW-1133">Transmembrane helix</keyword>
<accession>A0A8T0EQM7</accession>
<feature type="transmembrane region" description="Helical" evidence="7">
    <location>
        <begin position="240"/>
        <end position="261"/>
    </location>
</feature>
<feature type="transmembrane region" description="Helical" evidence="7">
    <location>
        <begin position="441"/>
        <end position="463"/>
    </location>
</feature>
<dbReference type="InterPro" id="IPR036259">
    <property type="entry name" value="MFS_trans_sf"/>
</dbReference>
<protein>
    <submittedName>
        <fullName evidence="8">Equilibrative nucleoside transporter 3 like protein</fullName>
    </submittedName>
</protein>
<dbReference type="PRINTS" id="PR01130">
    <property type="entry name" value="DERENTRNSPRT"/>
</dbReference>
<evidence type="ECO:0000313" key="8">
    <source>
        <dbReference type="EMBL" id="KAF8777671.1"/>
    </source>
</evidence>
<dbReference type="AlphaFoldDB" id="A0A8T0EQM7"/>
<dbReference type="SUPFAM" id="SSF103473">
    <property type="entry name" value="MFS general substrate transporter"/>
    <property type="match status" value="1"/>
</dbReference>
<dbReference type="GO" id="GO:0005337">
    <property type="term" value="F:nucleoside transmembrane transporter activity"/>
    <property type="evidence" value="ECO:0007669"/>
    <property type="project" value="InterPro"/>
</dbReference>
<name>A0A8T0EQM7_ARGBR</name>
<keyword evidence="6 7" id="KW-0472">Membrane</keyword>
<dbReference type="EMBL" id="JABXBU010002072">
    <property type="protein sequence ID" value="KAF8777671.1"/>
    <property type="molecule type" value="Genomic_DNA"/>
</dbReference>
<proteinExistence type="inferred from homology"/>
<dbReference type="GO" id="GO:0005886">
    <property type="term" value="C:plasma membrane"/>
    <property type="evidence" value="ECO:0007669"/>
    <property type="project" value="TreeGrafter"/>
</dbReference>
<dbReference type="PIRSF" id="PIRSF016379">
    <property type="entry name" value="ENT"/>
    <property type="match status" value="1"/>
</dbReference>
<feature type="transmembrane region" description="Helical" evidence="7">
    <location>
        <begin position="113"/>
        <end position="136"/>
    </location>
</feature>
<evidence type="ECO:0000256" key="3">
    <source>
        <dbReference type="ARBA" id="ARBA00022448"/>
    </source>
</evidence>
<evidence type="ECO:0000256" key="2">
    <source>
        <dbReference type="ARBA" id="ARBA00007965"/>
    </source>
</evidence>
<organism evidence="8 9">
    <name type="scientific">Argiope bruennichi</name>
    <name type="common">Wasp spider</name>
    <name type="synonym">Aranea bruennichi</name>
    <dbReference type="NCBI Taxonomy" id="94029"/>
    <lineage>
        <taxon>Eukaryota</taxon>
        <taxon>Metazoa</taxon>
        <taxon>Ecdysozoa</taxon>
        <taxon>Arthropoda</taxon>
        <taxon>Chelicerata</taxon>
        <taxon>Arachnida</taxon>
        <taxon>Araneae</taxon>
        <taxon>Araneomorphae</taxon>
        <taxon>Entelegynae</taxon>
        <taxon>Araneoidea</taxon>
        <taxon>Araneidae</taxon>
        <taxon>Argiope</taxon>
    </lineage>
</organism>
<dbReference type="PANTHER" id="PTHR10332:SF88">
    <property type="entry name" value="EQUILIBRATIVE NUCLEOSIDE TRANSPORTER 1, ISOFORM A"/>
    <property type="match status" value="1"/>
</dbReference>
<dbReference type="Proteomes" id="UP000807504">
    <property type="component" value="Unassembled WGS sequence"/>
</dbReference>
<gene>
    <name evidence="8" type="ORF">HNY73_014492</name>
</gene>
<comment type="subcellular location">
    <subcellularLocation>
        <location evidence="1">Membrane</location>
        <topology evidence="1">Multi-pass membrane protein</topology>
    </subcellularLocation>
</comment>
<evidence type="ECO:0000256" key="1">
    <source>
        <dbReference type="ARBA" id="ARBA00004141"/>
    </source>
</evidence>
<keyword evidence="9" id="KW-1185">Reference proteome</keyword>
<comment type="caution">
    <text evidence="8">The sequence shown here is derived from an EMBL/GenBank/DDBJ whole genome shotgun (WGS) entry which is preliminary data.</text>
</comment>
<feature type="transmembrane region" description="Helical" evidence="7">
    <location>
        <begin position="62"/>
        <end position="82"/>
    </location>
</feature>
<feature type="transmembrane region" description="Helical" evidence="7">
    <location>
        <begin position="371"/>
        <end position="394"/>
    </location>
</feature>
<evidence type="ECO:0000256" key="4">
    <source>
        <dbReference type="ARBA" id="ARBA00022692"/>
    </source>
</evidence>
<evidence type="ECO:0000313" key="9">
    <source>
        <dbReference type="Proteomes" id="UP000807504"/>
    </source>
</evidence>
<reference evidence="8" key="1">
    <citation type="journal article" date="2020" name="bioRxiv">
        <title>Chromosome-level reference genome of the European wasp spider Argiope bruennichi: a resource for studies on range expansion and evolutionary adaptation.</title>
        <authorList>
            <person name="Sheffer M.M."/>
            <person name="Hoppe A."/>
            <person name="Krehenwinkel H."/>
            <person name="Uhl G."/>
            <person name="Kuss A.W."/>
            <person name="Jensen L."/>
            <person name="Jensen C."/>
            <person name="Gillespie R.G."/>
            <person name="Hoff K.J."/>
            <person name="Prost S."/>
        </authorList>
    </citation>
    <scope>NUCLEOTIDE SEQUENCE</scope>
</reference>
<evidence type="ECO:0000256" key="5">
    <source>
        <dbReference type="ARBA" id="ARBA00022989"/>
    </source>
</evidence>
<dbReference type="PANTHER" id="PTHR10332">
    <property type="entry name" value="EQUILIBRATIVE NUCLEOSIDE TRANSPORTER"/>
    <property type="match status" value="1"/>
</dbReference>
<reference evidence="8" key="2">
    <citation type="submission" date="2020-06" db="EMBL/GenBank/DDBJ databases">
        <authorList>
            <person name="Sheffer M."/>
        </authorList>
    </citation>
    <scope>NUCLEOTIDE SEQUENCE</scope>
</reference>
<keyword evidence="4 7" id="KW-0812">Transmembrane</keyword>